<dbReference type="Gramene" id="AET7Gv20354700.1">
    <property type="protein sequence ID" value="AET7Gv20354700.1"/>
    <property type="gene ID" value="AET7Gv20354700"/>
</dbReference>
<reference evidence="2" key="2">
    <citation type="journal article" date="2017" name="Nat. Plants">
        <title>The Aegilops tauschii genome reveals multiple impacts of transposons.</title>
        <authorList>
            <person name="Zhao G."/>
            <person name="Zou C."/>
            <person name="Li K."/>
            <person name="Wang K."/>
            <person name="Li T."/>
            <person name="Gao L."/>
            <person name="Zhang X."/>
            <person name="Wang H."/>
            <person name="Yang Z."/>
            <person name="Liu X."/>
            <person name="Jiang W."/>
            <person name="Mao L."/>
            <person name="Kong X."/>
            <person name="Jiao Y."/>
            <person name="Jia J."/>
        </authorList>
    </citation>
    <scope>NUCLEOTIDE SEQUENCE [LARGE SCALE GENOMIC DNA]</scope>
    <source>
        <strain evidence="2">cv. AL8/78</strain>
    </source>
</reference>
<reference evidence="1" key="5">
    <citation type="journal article" date="2021" name="G3 (Bethesda)">
        <title>Aegilops tauschii genome assembly Aet v5.0 features greater sequence contiguity and improved annotation.</title>
        <authorList>
            <person name="Wang L."/>
            <person name="Zhu T."/>
            <person name="Rodriguez J.C."/>
            <person name="Deal K.R."/>
            <person name="Dubcovsky J."/>
            <person name="McGuire P.E."/>
            <person name="Lux T."/>
            <person name="Spannagl M."/>
            <person name="Mayer K.F.X."/>
            <person name="Baldrich P."/>
            <person name="Meyers B.C."/>
            <person name="Huo N."/>
            <person name="Gu Y.Q."/>
            <person name="Zhou H."/>
            <person name="Devos K.M."/>
            <person name="Bennetzen J.L."/>
            <person name="Unver T."/>
            <person name="Budak H."/>
            <person name="Gulick P.J."/>
            <person name="Galiba G."/>
            <person name="Kalapos B."/>
            <person name="Nelson D.R."/>
            <person name="Li P."/>
            <person name="You F.M."/>
            <person name="Luo M.C."/>
            <person name="Dvorak J."/>
        </authorList>
    </citation>
    <scope>NUCLEOTIDE SEQUENCE [LARGE SCALE GENOMIC DNA]</scope>
    <source>
        <strain evidence="1">cv. AL8/78</strain>
    </source>
</reference>
<reference evidence="1" key="4">
    <citation type="submission" date="2019-03" db="UniProtKB">
        <authorList>
            <consortium name="EnsemblPlants"/>
        </authorList>
    </citation>
    <scope>IDENTIFICATION</scope>
</reference>
<dbReference type="AlphaFoldDB" id="A0A453QX28"/>
<dbReference type="Proteomes" id="UP000015105">
    <property type="component" value="Chromosome 7D"/>
</dbReference>
<organism evidence="1 2">
    <name type="scientific">Aegilops tauschii subsp. strangulata</name>
    <name type="common">Goatgrass</name>
    <dbReference type="NCBI Taxonomy" id="200361"/>
    <lineage>
        <taxon>Eukaryota</taxon>
        <taxon>Viridiplantae</taxon>
        <taxon>Streptophyta</taxon>
        <taxon>Embryophyta</taxon>
        <taxon>Tracheophyta</taxon>
        <taxon>Spermatophyta</taxon>
        <taxon>Magnoliopsida</taxon>
        <taxon>Liliopsida</taxon>
        <taxon>Poales</taxon>
        <taxon>Poaceae</taxon>
        <taxon>BOP clade</taxon>
        <taxon>Pooideae</taxon>
        <taxon>Triticodae</taxon>
        <taxon>Triticeae</taxon>
        <taxon>Triticinae</taxon>
        <taxon>Aegilops</taxon>
    </lineage>
</organism>
<accession>A0A453QX28</accession>
<reference evidence="2" key="1">
    <citation type="journal article" date="2014" name="Science">
        <title>Ancient hybridizations among the ancestral genomes of bread wheat.</title>
        <authorList>
            <consortium name="International Wheat Genome Sequencing Consortium,"/>
            <person name="Marcussen T."/>
            <person name="Sandve S.R."/>
            <person name="Heier L."/>
            <person name="Spannagl M."/>
            <person name="Pfeifer M."/>
            <person name="Jakobsen K.S."/>
            <person name="Wulff B.B."/>
            <person name="Steuernagel B."/>
            <person name="Mayer K.F."/>
            <person name="Olsen O.A."/>
        </authorList>
    </citation>
    <scope>NUCLEOTIDE SEQUENCE [LARGE SCALE GENOMIC DNA]</scope>
    <source>
        <strain evidence="2">cv. AL8/78</strain>
    </source>
</reference>
<protein>
    <submittedName>
        <fullName evidence="1">Uncharacterized protein</fullName>
    </submittedName>
</protein>
<evidence type="ECO:0000313" key="2">
    <source>
        <dbReference type="Proteomes" id="UP000015105"/>
    </source>
</evidence>
<proteinExistence type="predicted"/>
<keyword evidence="2" id="KW-1185">Reference proteome</keyword>
<sequence>MQQTHFPGQEANTYLLYYSLMCGRANSLITFDSLIILVPSLDVELPNNLLLEISRISHIVCRACMLSVFLEDPSIYLSCRSKRKGFRYFKKYMNEANHF</sequence>
<reference evidence="1" key="3">
    <citation type="journal article" date="2017" name="Nature">
        <title>Genome sequence of the progenitor of the wheat D genome Aegilops tauschii.</title>
        <authorList>
            <person name="Luo M.C."/>
            <person name="Gu Y.Q."/>
            <person name="Puiu D."/>
            <person name="Wang H."/>
            <person name="Twardziok S.O."/>
            <person name="Deal K.R."/>
            <person name="Huo N."/>
            <person name="Zhu T."/>
            <person name="Wang L."/>
            <person name="Wang Y."/>
            <person name="McGuire P.E."/>
            <person name="Liu S."/>
            <person name="Long H."/>
            <person name="Ramasamy R.K."/>
            <person name="Rodriguez J.C."/>
            <person name="Van S.L."/>
            <person name="Yuan L."/>
            <person name="Wang Z."/>
            <person name="Xia Z."/>
            <person name="Xiao L."/>
            <person name="Anderson O.D."/>
            <person name="Ouyang S."/>
            <person name="Liang Y."/>
            <person name="Zimin A.V."/>
            <person name="Pertea G."/>
            <person name="Qi P."/>
            <person name="Bennetzen J.L."/>
            <person name="Dai X."/>
            <person name="Dawson M.W."/>
            <person name="Muller H.G."/>
            <person name="Kugler K."/>
            <person name="Rivarola-Duarte L."/>
            <person name="Spannagl M."/>
            <person name="Mayer K.F.X."/>
            <person name="Lu F.H."/>
            <person name="Bevan M.W."/>
            <person name="Leroy P."/>
            <person name="Li P."/>
            <person name="You F.M."/>
            <person name="Sun Q."/>
            <person name="Liu Z."/>
            <person name="Lyons E."/>
            <person name="Wicker T."/>
            <person name="Salzberg S.L."/>
            <person name="Devos K.M."/>
            <person name="Dvorak J."/>
        </authorList>
    </citation>
    <scope>NUCLEOTIDE SEQUENCE [LARGE SCALE GENOMIC DNA]</scope>
    <source>
        <strain evidence="1">cv. AL8/78</strain>
    </source>
</reference>
<evidence type="ECO:0000313" key="1">
    <source>
        <dbReference type="EnsemblPlants" id="AET7Gv20354700.1"/>
    </source>
</evidence>
<dbReference type="EnsemblPlants" id="AET7Gv20354700.1">
    <property type="protein sequence ID" value="AET7Gv20354700.1"/>
    <property type="gene ID" value="AET7Gv20354700"/>
</dbReference>
<name>A0A453QX28_AEGTS</name>